<sequence>MRQRINRLPPSPLAGVRPLREWGFFVGGFHDLGYVADVHDEDDLEYSLLEPFRMIRASDHGLRELLEEHYAKVKQERGGYELDGGCV</sequence>
<dbReference type="InParanoid" id="A0A3N4LIJ3"/>
<gene>
    <name evidence="1" type="ORF">L211DRAFT_840880</name>
</gene>
<dbReference type="EMBL" id="ML121561">
    <property type="protein sequence ID" value="RPB21279.1"/>
    <property type="molecule type" value="Genomic_DNA"/>
</dbReference>
<evidence type="ECO:0000313" key="2">
    <source>
        <dbReference type="Proteomes" id="UP000267821"/>
    </source>
</evidence>
<reference evidence="1 2" key="1">
    <citation type="journal article" date="2018" name="Nat. Ecol. Evol.">
        <title>Pezizomycetes genomes reveal the molecular basis of ectomycorrhizal truffle lifestyle.</title>
        <authorList>
            <person name="Murat C."/>
            <person name="Payen T."/>
            <person name="Noel B."/>
            <person name="Kuo A."/>
            <person name="Morin E."/>
            <person name="Chen J."/>
            <person name="Kohler A."/>
            <person name="Krizsan K."/>
            <person name="Balestrini R."/>
            <person name="Da Silva C."/>
            <person name="Montanini B."/>
            <person name="Hainaut M."/>
            <person name="Levati E."/>
            <person name="Barry K.W."/>
            <person name="Belfiori B."/>
            <person name="Cichocki N."/>
            <person name="Clum A."/>
            <person name="Dockter R.B."/>
            <person name="Fauchery L."/>
            <person name="Guy J."/>
            <person name="Iotti M."/>
            <person name="Le Tacon F."/>
            <person name="Lindquist E.A."/>
            <person name="Lipzen A."/>
            <person name="Malagnac F."/>
            <person name="Mello A."/>
            <person name="Molinier V."/>
            <person name="Miyauchi S."/>
            <person name="Poulain J."/>
            <person name="Riccioni C."/>
            <person name="Rubini A."/>
            <person name="Sitrit Y."/>
            <person name="Splivallo R."/>
            <person name="Traeger S."/>
            <person name="Wang M."/>
            <person name="Zifcakova L."/>
            <person name="Wipf D."/>
            <person name="Zambonelli A."/>
            <person name="Paolocci F."/>
            <person name="Nowrousian M."/>
            <person name="Ottonello S."/>
            <person name="Baldrian P."/>
            <person name="Spatafora J.W."/>
            <person name="Henrissat B."/>
            <person name="Nagy L.G."/>
            <person name="Aury J.M."/>
            <person name="Wincker P."/>
            <person name="Grigoriev I.V."/>
            <person name="Bonfante P."/>
            <person name="Martin F.M."/>
        </authorList>
    </citation>
    <scope>NUCLEOTIDE SEQUENCE [LARGE SCALE GENOMIC DNA]</scope>
    <source>
        <strain evidence="1 2">ATCC MYA-4762</strain>
    </source>
</reference>
<protein>
    <submittedName>
        <fullName evidence="1">Uncharacterized protein</fullName>
    </submittedName>
</protein>
<keyword evidence="2" id="KW-1185">Reference proteome</keyword>
<organism evidence="1 2">
    <name type="scientific">Terfezia boudieri ATCC MYA-4762</name>
    <dbReference type="NCBI Taxonomy" id="1051890"/>
    <lineage>
        <taxon>Eukaryota</taxon>
        <taxon>Fungi</taxon>
        <taxon>Dikarya</taxon>
        <taxon>Ascomycota</taxon>
        <taxon>Pezizomycotina</taxon>
        <taxon>Pezizomycetes</taxon>
        <taxon>Pezizales</taxon>
        <taxon>Pezizaceae</taxon>
        <taxon>Terfezia</taxon>
    </lineage>
</organism>
<name>A0A3N4LIJ3_9PEZI</name>
<dbReference type="AlphaFoldDB" id="A0A3N4LIJ3"/>
<evidence type="ECO:0000313" key="1">
    <source>
        <dbReference type="EMBL" id="RPB21279.1"/>
    </source>
</evidence>
<accession>A0A3N4LIJ3</accession>
<proteinExistence type="predicted"/>
<dbReference type="Proteomes" id="UP000267821">
    <property type="component" value="Unassembled WGS sequence"/>
</dbReference>